<evidence type="ECO:0000313" key="3">
    <source>
        <dbReference type="Proteomes" id="UP000733379"/>
    </source>
</evidence>
<reference evidence="2 3" key="1">
    <citation type="submission" date="2021-06" db="EMBL/GenBank/DDBJ databases">
        <title>Actinomycetes sequencing.</title>
        <authorList>
            <person name="Shan Q."/>
        </authorList>
    </citation>
    <scope>NUCLEOTIDE SEQUENCE [LARGE SCALE GENOMIC DNA]</scope>
    <source>
        <strain evidence="2 3">NEAU-G5</strain>
    </source>
</reference>
<keyword evidence="3" id="KW-1185">Reference proteome</keyword>
<organism evidence="2 3">
    <name type="scientific">Nocardia albiluteola</name>
    <dbReference type="NCBI Taxonomy" id="2842303"/>
    <lineage>
        <taxon>Bacteria</taxon>
        <taxon>Bacillati</taxon>
        <taxon>Actinomycetota</taxon>
        <taxon>Actinomycetes</taxon>
        <taxon>Mycobacteriales</taxon>
        <taxon>Nocardiaceae</taxon>
        <taxon>Nocardia</taxon>
    </lineage>
</organism>
<protein>
    <submittedName>
        <fullName evidence="2">Uncharacterized protein</fullName>
    </submittedName>
</protein>
<gene>
    <name evidence="2" type="ORF">KO481_16565</name>
</gene>
<dbReference type="Proteomes" id="UP000733379">
    <property type="component" value="Unassembled WGS sequence"/>
</dbReference>
<accession>A0ABS6B044</accession>
<sequence length="169" mass="18310">MTGYGNYMTSPASGDENGPVSAEAADRQLSVYQRRYRIPAEIMVGADETPTLRMPVSASYSAIVMPVPIASWILDALGHAAAISYPLDREIAVLVFPDVRLSPGLAATLDRIGIRIAPYGSHIRLPVADSECPWEWLRRPTRPANFLRLSEVITVMRSIGIGGTWAGSA</sequence>
<comment type="caution">
    <text evidence="2">The sequence shown here is derived from an EMBL/GenBank/DDBJ whole genome shotgun (WGS) entry which is preliminary data.</text>
</comment>
<evidence type="ECO:0000313" key="2">
    <source>
        <dbReference type="EMBL" id="MBU3063135.1"/>
    </source>
</evidence>
<dbReference type="EMBL" id="JAHKNI010000005">
    <property type="protein sequence ID" value="MBU3063135.1"/>
    <property type="molecule type" value="Genomic_DNA"/>
</dbReference>
<dbReference type="RefSeq" id="WP_215918055.1">
    <property type="nucleotide sequence ID" value="NZ_JAHKNI010000005.1"/>
</dbReference>
<name>A0ABS6B044_9NOCA</name>
<evidence type="ECO:0000256" key="1">
    <source>
        <dbReference type="SAM" id="MobiDB-lite"/>
    </source>
</evidence>
<feature type="region of interest" description="Disordered" evidence="1">
    <location>
        <begin position="1"/>
        <end position="20"/>
    </location>
</feature>
<proteinExistence type="predicted"/>